<evidence type="ECO:0000256" key="1">
    <source>
        <dbReference type="ARBA" id="ARBA00001968"/>
    </source>
</evidence>
<keyword evidence="5" id="KW-0479">Metal-binding</keyword>
<dbReference type="Pfam" id="PF13359">
    <property type="entry name" value="DDE_Tnp_4"/>
    <property type="match status" value="1"/>
</dbReference>
<dbReference type="GO" id="GO:0004518">
    <property type="term" value="F:nuclease activity"/>
    <property type="evidence" value="ECO:0007669"/>
    <property type="project" value="UniProtKB-KW"/>
</dbReference>
<feature type="compositionally biased region" description="Basic and acidic residues" evidence="8">
    <location>
        <begin position="86"/>
        <end position="95"/>
    </location>
</feature>
<evidence type="ECO:0000313" key="10">
    <source>
        <dbReference type="EMBL" id="SPP79404.1"/>
    </source>
</evidence>
<evidence type="ECO:0000256" key="2">
    <source>
        <dbReference type="ARBA" id="ARBA00004123"/>
    </source>
</evidence>
<accession>A0A3B0JAQ4</accession>
<proteinExistence type="inferred from homology"/>
<dbReference type="PANTHER" id="PTHR22930">
    <property type="match status" value="1"/>
</dbReference>
<organism evidence="10 11">
    <name type="scientific">Drosophila guanche</name>
    <name type="common">Fruit fly</name>
    <dbReference type="NCBI Taxonomy" id="7266"/>
    <lineage>
        <taxon>Eukaryota</taxon>
        <taxon>Metazoa</taxon>
        <taxon>Ecdysozoa</taxon>
        <taxon>Arthropoda</taxon>
        <taxon>Hexapoda</taxon>
        <taxon>Insecta</taxon>
        <taxon>Pterygota</taxon>
        <taxon>Neoptera</taxon>
        <taxon>Endopterygota</taxon>
        <taxon>Diptera</taxon>
        <taxon>Brachycera</taxon>
        <taxon>Muscomorpha</taxon>
        <taxon>Ephydroidea</taxon>
        <taxon>Drosophilidae</taxon>
        <taxon>Drosophila</taxon>
        <taxon>Sophophora</taxon>
    </lineage>
</organism>
<evidence type="ECO:0000256" key="5">
    <source>
        <dbReference type="ARBA" id="ARBA00022723"/>
    </source>
</evidence>
<dbReference type="GO" id="GO:0005634">
    <property type="term" value="C:nucleus"/>
    <property type="evidence" value="ECO:0007669"/>
    <property type="project" value="UniProtKB-SubCell"/>
</dbReference>
<dbReference type="EMBL" id="OUUW01000004">
    <property type="protein sequence ID" value="SPP79404.1"/>
    <property type="molecule type" value="Genomic_DNA"/>
</dbReference>
<keyword evidence="4" id="KW-0540">Nuclease</keyword>
<keyword evidence="7" id="KW-0539">Nucleus</keyword>
<evidence type="ECO:0000256" key="8">
    <source>
        <dbReference type="SAM" id="MobiDB-lite"/>
    </source>
</evidence>
<comment type="cofactor">
    <cofactor evidence="1">
        <name>a divalent metal cation</name>
        <dbReference type="ChEBI" id="CHEBI:60240"/>
    </cofactor>
</comment>
<comment type="similarity">
    <text evidence="3">Belongs to the HARBI1 family.</text>
</comment>
<name>A0A3B0JAQ4_DROGU</name>
<protein>
    <recommendedName>
        <fullName evidence="9">DDE Tnp4 domain-containing protein</fullName>
    </recommendedName>
</protein>
<dbReference type="Proteomes" id="UP000268350">
    <property type="component" value="Unassembled WGS sequence"/>
</dbReference>
<dbReference type="GO" id="GO:0046872">
    <property type="term" value="F:metal ion binding"/>
    <property type="evidence" value="ECO:0007669"/>
    <property type="project" value="UniProtKB-KW"/>
</dbReference>
<dbReference type="OrthoDB" id="6627079at2759"/>
<dbReference type="InterPro" id="IPR045249">
    <property type="entry name" value="HARBI1-like"/>
</dbReference>
<reference evidence="11" key="1">
    <citation type="submission" date="2018-01" db="EMBL/GenBank/DDBJ databases">
        <authorList>
            <person name="Alioto T."/>
            <person name="Alioto T."/>
        </authorList>
    </citation>
    <scope>NUCLEOTIDE SEQUENCE [LARGE SCALE GENOMIC DNA]</scope>
</reference>
<gene>
    <name evidence="10" type="ORF">DGUA_6G012243</name>
</gene>
<evidence type="ECO:0000256" key="3">
    <source>
        <dbReference type="ARBA" id="ARBA00006958"/>
    </source>
</evidence>
<keyword evidence="6" id="KW-0378">Hydrolase</keyword>
<keyword evidence="11" id="KW-1185">Reference proteome</keyword>
<sequence>MRHLLNFSNLSSTALLRLPTLLSLHIRLNRHFLYSINMDINDVKWLQKVVPLLYNALEQLKKMEETKKEPPRRRKRRATPSPPPSPERRPEESQKTEPQINRTIWVKEEYLYRDREGFFATTFENLYENNHEEFKAHTRMTPRVFDMLFDLVAERLTKNSIRTPISPECRLFLTLRYLASGESTGCLAKSFKMGPSTVRAIVRETCDVLWTTLSPTLMAQPKEEELRAIVRGYQDKFQVPHCLGAVDAKRLEISFKGKENLVLLAACDKNMIFIRIDIGSVFTPACRVDWHYEFGAQLFGEQQPEDMGPASLESPDLGHAFIASSAFPLGNQLITPYPTPTLEDDQLLYNQNLAIALEDTIDKAFRVLMSRWRVLSETIYCSKVIAEKLVRAAVVVHNFAKRHDDTYCPHSFLDTVTTVRACPSSTDVPTDWLRYGTKDQQRINSASELRDTIKDVMSKESSEPSIFEALLDSLEWN</sequence>
<dbReference type="AlphaFoldDB" id="A0A3B0JAQ4"/>
<dbReference type="PANTHER" id="PTHR22930:SF269">
    <property type="entry name" value="NUCLEASE HARBI1-LIKE PROTEIN"/>
    <property type="match status" value="1"/>
</dbReference>
<evidence type="ECO:0000259" key="9">
    <source>
        <dbReference type="Pfam" id="PF13359"/>
    </source>
</evidence>
<dbReference type="STRING" id="7266.A0A3B0JAQ4"/>
<comment type="subcellular location">
    <subcellularLocation>
        <location evidence="2">Nucleus</location>
    </subcellularLocation>
</comment>
<evidence type="ECO:0000313" key="11">
    <source>
        <dbReference type="Proteomes" id="UP000268350"/>
    </source>
</evidence>
<feature type="region of interest" description="Disordered" evidence="8">
    <location>
        <begin position="64"/>
        <end position="99"/>
    </location>
</feature>
<dbReference type="OMA" id="LMSRWRV"/>
<feature type="domain" description="DDE Tnp4" evidence="9">
    <location>
        <begin position="316"/>
        <end position="398"/>
    </location>
</feature>
<evidence type="ECO:0000256" key="7">
    <source>
        <dbReference type="ARBA" id="ARBA00023242"/>
    </source>
</evidence>
<evidence type="ECO:0000256" key="6">
    <source>
        <dbReference type="ARBA" id="ARBA00022801"/>
    </source>
</evidence>
<evidence type="ECO:0000256" key="4">
    <source>
        <dbReference type="ARBA" id="ARBA00022722"/>
    </source>
</evidence>
<dbReference type="GO" id="GO:0016787">
    <property type="term" value="F:hydrolase activity"/>
    <property type="evidence" value="ECO:0007669"/>
    <property type="project" value="UniProtKB-KW"/>
</dbReference>
<dbReference type="InterPro" id="IPR027806">
    <property type="entry name" value="HARBI1_dom"/>
</dbReference>